<feature type="signal peptide" evidence="4">
    <location>
        <begin position="1"/>
        <end position="23"/>
    </location>
</feature>
<sequence>MRIHFAAAALSLAALFGPGDADAQATVERIKLGVLTDFSGSAADATGTGSFVAAQLAVEDYGRKLLGDIPIEIIKADHQSKPDIASATARKWLDVEGVNAILDTTFSSAALAVNEVVRGSKGVFLPSGAGTTELTGAKCSPNTVHWTYDTYSTANGTASALLKRGLKSWFFITSDYAFGRSLEADATRIIKANGGEVLGAVRHPSYTNDVTSFVLQAMNSKANVVGLANSVTDTQTSVKQFQELGLEPNGPQHLAALLMLLTDVHSLGLKAAQGLYLTEAFYWDMNEGTRAFSDRFAARMKGARPTMLQAGVYSAVAHYLKSVKAIGSTDGEAVIREMKKMPVSDPLFGDGYVREDGRNMHDMYLFQVKTPAESKGEWDLYNLLARIPAEAAFRPLSESTCPMVKQ</sequence>
<dbReference type="EMBL" id="JBAFVH010000011">
    <property type="protein sequence ID" value="MFG1374289.1"/>
    <property type="molecule type" value="Genomic_DNA"/>
</dbReference>
<gene>
    <name evidence="6" type="ORF">V5F32_19080</name>
</gene>
<name>A0ABW7A2V8_9HYPH</name>
<comment type="caution">
    <text evidence="6">The sequence shown here is derived from an EMBL/GenBank/DDBJ whole genome shotgun (WGS) entry which is preliminary data.</text>
</comment>
<feature type="chain" id="PRO_5045734103" evidence="4">
    <location>
        <begin position="24"/>
        <end position="406"/>
    </location>
</feature>
<evidence type="ECO:0000256" key="1">
    <source>
        <dbReference type="ARBA" id="ARBA00010062"/>
    </source>
</evidence>
<evidence type="ECO:0000313" key="6">
    <source>
        <dbReference type="EMBL" id="MFG1374289.1"/>
    </source>
</evidence>
<dbReference type="PANTHER" id="PTHR30483">
    <property type="entry name" value="LEUCINE-SPECIFIC-BINDING PROTEIN"/>
    <property type="match status" value="1"/>
</dbReference>
<dbReference type="CDD" id="cd06327">
    <property type="entry name" value="PBP1_SBP-like"/>
    <property type="match status" value="1"/>
</dbReference>
<evidence type="ECO:0000256" key="2">
    <source>
        <dbReference type="ARBA" id="ARBA00022729"/>
    </source>
</evidence>
<reference evidence="6 7" key="1">
    <citation type="submission" date="2024-02" db="EMBL/GenBank/DDBJ databases">
        <title>Expansion and revision of Xanthobacter and proposal of Roseixanthobacter gen. nov.</title>
        <authorList>
            <person name="Soltysiak M.P.M."/>
            <person name="Jalihal A."/>
            <person name="Ory A."/>
            <person name="Chrisophersen C."/>
            <person name="Lee A.D."/>
            <person name="Boulton J."/>
            <person name="Springer M."/>
        </authorList>
    </citation>
    <scope>NUCLEOTIDE SEQUENCE [LARGE SCALE GENOMIC DNA]</scope>
    <source>
        <strain evidence="6 7">23A</strain>
    </source>
</reference>
<evidence type="ECO:0000256" key="3">
    <source>
        <dbReference type="ARBA" id="ARBA00022970"/>
    </source>
</evidence>
<dbReference type="InterPro" id="IPR028082">
    <property type="entry name" value="Peripla_BP_I"/>
</dbReference>
<keyword evidence="2 4" id="KW-0732">Signal</keyword>
<protein>
    <submittedName>
        <fullName evidence="6">ABC transporter substrate-binding protein</fullName>
    </submittedName>
</protein>
<evidence type="ECO:0000256" key="4">
    <source>
        <dbReference type="SAM" id="SignalP"/>
    </source>
</evidence>
<dbReference type="RefSeq" id="WP_393993945.1">
    <property type="nucleotide sequence ID" value="NZ_JBAFVH010000011.1"/>
</dbReference>
<evidence type="ECO:0000259" key="5">
    <source>
        <dbReference type="Pfam" id="PF13458"/>
    </source>
</evidence>
<organism evidence="6 7">
    <name type="scientific">Xanthobacter oligotrophicus</name>
    <dbReference type="NCBI Taxonomy" id="2607286"/>
    <lineage>
        <taxon>Bacteria</taxon>
        <taxon>Pseudomonadati</taxon>
        <taxon>Pseudomonadota</taxon>
        <taxon>Alphaproteobacteria</taxon>
        <taxon>Hyphomicrobiales</taxon>
        <taxon>Xanthobacteraceae</taxon>
        <taxon>Xanthobacter</taxon>
    </lineage>
</organism>
<keyword evidence="3" id="KW-0029">Amino-acid transport</keyword>
<keyword evidence="3" id="KW-0813">Transport</keyword>
<dbReference type="PANTHER" id="PTHR30483:SF6">
    <property type="entry name" value="PERIPLASMIC BINDING PROTEIN OF ABC TRANSPORTER FOR NATURAL AMINO ACIDS"/>
    <property type="match status" value="1"/>
</dbReference>
<proteinExistence type="inferred from homology"/>
<dbReference type="InterPro" id="IPR028081">
    <property type="entry name" value="Leu-bd"/>
</dbReference>
<dbReference type="Proteomes" id="UP001604002">
    <property type="component" value="Unassembled WGS sequence"/>
</dbReference>
<feature type="domain" description="Leucine-binding protein" evidence="5">
    <location>
        <begin position="30"/>
        <end position="369"/>
    </location>
</feature>
<accession>A0ABW7A2V8</accession>
<dbReference type="Pfam" id="PF13458">
    <property type="entry name" value="Peripla_BP_6"/>
    <property type="match status" value="1"/>
</dbReference>
<dbReference type="Gene3D" id="3.40.50.2300">
    <property type="match status" value="2"/>
</dbReference>
<comment type="similarity">
    <text evidence="1">Belongs to the leucine-binding protein family.</text>
</comment>
<dbReference type="InterPro" id="IPR051010">
    <property type="entry name" value="BCAA_transport"/>
</dbReference>
<evidence type="ECO:0000313" key="7">
    <source>
        <dbReference type="Proteomes" id="UP001604002"/>
    </source>
</evidence>
<dbReference type="SUPFAM" id="SSF53822">
    <property type="entry name" value="Periplasmic binding protein-like I"/>
    <property type="match status" value="1"/>
</dbReference>
<keyword evidence="7" id="KW-1185">Reference proteome</keyword>